<name>A0A0A1TWF1_ENTIV</name>
<gene>
    <name evidence="1" type="ORF">EIN_310040</name>
</gene>
<dbReference type="GeneID" id="14883951"/>
<organism evidence="1 2">
    <name type="scientific">Entamoeba invadens IP1</name>
    <dbReference type="NCBI Taxonomy" id="370355"/>
    <lineage>
        <taxon>Eukaryota</taxon>
        <taxon>Amoebozoa</taxon>
        <taxon>Evosea</taxon>
        <taxon>Archamoebae</taxon>
        <taxon>Mastigamoebida</taxon>
        <taxon>Entamoebidae</taxon>
        <taxon>Entamoeba</taxon>
    </lineage>
</organism>
<accession>A0A0A1TWF1</accession>
<sequence length="312" mass="35948">MQNLKIFKIKSNFVSLDLSKCLHLLEVVIENISCAGKITFPYFKGTLSIQGNGDGLSVSGCGSDTTIKGVVSYLKLPLQPLLSLLIDTESVITVEPNSYFEDTKRNRRVAHIETTVLIINSNISLEYIGIPMYSKQVICEPNTIKGIYITDTHNFFFFSSNTNYYGYTEMWFSDDNLRNKTLTDTQSFESDKVLRKRVMKKIDDWKYLTSAHIHTMHWACIHNKDVDIYAEEHTSHTKKTWELVSKVLLINKMFKNVQKDGSPLPRLNKNKRYTISKVCSDDYDDKYSNVEDEDDCDEIGDDLQKYIFTECN</sequence>
<protein>
    <submittedName>
        <fullName evidence="1">Uncharacterized protein</fullName>
    </submittedName>
</protein>
<keyword evidence="2" id="KW-1185">Reference proteome</keyword>
<evidence type="ECO:0000313" key="2">
    <source>
        <dbReference type="Proteomes" id="UP000014680"/>
    </source>
</evidence>
<dbReference type="AlphaFoldDB" id="A0A0A1TWF1"/>
<dbReference type="VEuPathDB" id="AmoebaDB:EIN_310040"/>
<dbReference type="KEGG" id="eiv:EIN_310040"/>
<dbReference type="Proteomes" id="UP000014680">
    <property type="component" value="Unassembled WGS sequence"/>
</dbReference>
<dbReference type="EMBL" id="KB207092">
    <property type="protein sequence ID" value="ELP84971.1"/>
    <property type="molecule type" value="Genomic_DNA"/>
</dbReference>
<proteinExistence type="predicted"/>
<reference evidence="1 2" key="1">
    <citation type="submission" date="2012-10" db="EMBL/GenBank/DDBJ databases">
        <authorList>
            <person name="Zafar N."/>
            <person name="Inman J."/>
            <person name="Hall N."/>
            <person name="Lorenzi H."/>
            <person name="Caler E."/>
        </authorList>
    </citation>
    <scope>NUCLEOTIDE SEQUENCE [LARGE SCALE GENOMIC DNA]</scope>
    <source>
        <strain evidence="1 2">IP1</strain>
    </source>
</reference>
<evidence type="ECO:0000313" key="1">
    <source>
        <dbReference type="EMBL" id="ELP84971.1"/>
    </source>
</evidence>
<dbReference type="RefSeq" id="XP_004184317.1">
    <property type="nucleotide sequence ID" value="XM_004184269.1"/>
</dbReference>